<dbReference type="SUPFAM" id="SSF51735">
    <property type="entry name" value="NAD(P)-binding Rossmann-fold domains"/>
    <property type="match status" value="1"/>
</dbReference>
<dbReference type="InterPro" id="IPR020904">
    <property type="entry name" value="Sc_DH/Rdtase_CS"/>
</dbReference>
<dbReference type="PROSITE" id="PS00061">
    <property type="entry name" value="ADH_SHORT"/>
    <property type="match status" value="1"/>
</dbReference>
<proteinExistence type="inferred from homology"/>
<dbReference type="InterPro" id="IPR001509">
    <property type="entry name" value="Epimerase_deHydtase"/>
</dbReference>
<sequence>MRIVVTGAAGFVGSHLSEKLVALGHEVVGIDRFTDYYSRDAKEKNLERLRDEGRFSLSEVDLATADLEPVFDGAEVIFHQAAQPGVRASWGRTFDAYLRDNVLATQRVLEAVKSRRGSPVRRVVYASSSSVYGNIDELPMRESSPTRPFSPYGVTKLAAEHLCELYRMNHGIPTTSLRYFTVYGPRQRPDMAFHKFIQAARRGEKIPLFGDGEQTRDFTFVADIVDANIAAMNATEGGVFNIGGGSRVTVNQVLATLGEVVGPLKVEHGNKQLGDVNHTWADTTRARTLLGFAPKVTLAEGLRAEAEWLAAVST</sequence>
<dbReference type="PANTHER" id="PTHR43000">
    <property type="entry name" value="DTDP-D-GLUCOSE 4,6-DEHYDRATASE-RELATED"/>
    <property type="match status" value="1"/>
</dbReference>
<accession>A0ABZ2KBD4</accession>
<dbReference type="PRINTS" id="PR01713">
    <property type="entry name" value="NUCEPIMERASE"/>
</dbReference>
<evidence type="ECO:0000259" key="2">
    <source>
        <dbReference type="Pfam" id="PF01370"/>
    </source>
</evidence>
<dbReference type="Pfam" id="PF01370">
    <property type="entry name" value="Epimerase"/>
    <property type="match status" value="1"/>
</dbReference>
<name>A0ABZ2KBD4_9BACT</name>
<dbReference type="InterPro" id="IPR036291">
    <property type="entry name" value="NAD(P)-bd_dom_sf"/>
</dbReference>
<dbReference type="Gene3D" id="3.90.25.10">
    <property type="entry name" value="UDP-galactose 4-epimerase, domain 1"/>
    <property type="match status" value="1"/>
</dbReference>
<dbReference type="RefSeq" id="WP_394844295.1">
    <property type="nucleotide sequence ID" value="NZ_CP089982.1"/>
</dbReference>
<comment type="similarity">
    <text evidence="1">Belongs to the NAD(P)-dependent epimerase/dehydratase family.</text>
</comment>
<evidence type="ECO:0000256" key="1">
    <source>
        <dbReference type="ARBA" id="ARBA00007637"/>
    </source>
</evidence>
<dbReference type="Proteomes" id="UP001379533">
    <property type="component" value="Chromosome"/>
</dbReference>
<keyword evidence="4" id="KW-1185">Reference proteome</keyword>
<evidence type="ECO:0000313" key="3">
    <source>
        <dbReference type="EMBL" id="WXA93696.1"/>
    </source>
</evidence>
<protein>
    <submittedName>
        <fullName evidence="3">NAD-dependent epimerase/dehydratase family protein</fullName>
    </submittedName>
</protein>
<evidence type="ECO:0000313" key="4">
    <source>
        <dbReference type="Proteomes" id="UP001379533"/>
    </source>
</evidence>
<dbReference type="Gene3D" id="3.40.50.720">
    <property type="entry name" value="NAD(P)-binding Rossmann-like Domain"/>
    <property type="match status" value="1"/>
</dbReference>
<reference evidence="3 4" key="1">
    <citation type="submission" date="2021-12" db="EMBL/GenBank/DDBJ databases">
        <title>Discovery of the Pendulisporaceae a myxobacterial family with distinct sporulation behavior and unique specialized metabolism.</title>
        <authorList>
            <person name="Garcia R."/>
            <person name="Popoff A."/>
            <person name="Bader C.D."/>
            <person name="Loehr J."/>
            <person name="Walesch S."/>
            <person name="Walt C."/>
            <person name="Boldt J."/>
            <person name="Bunk B."/>
            <person name="Haeckl F.J.F.P.J."/>
            <person name="Gunesch A.P."/>
            <person name="Birkelbach J."/>
            <person name="Nuebel U."/>
            <person name="Pietschmann T."/>
            <person name="Bach T."/>
            <person name="Mueller R."/>
        </authorList>
    </citation>
    <scope>NUCLEOTIDE SEQUENCE [LARGE SCALE GENOMIC DNA]</scope>
    <source>
        <strain evidence="3 4">MSr12523</strain>
    </source>
</reference>
<gene>
    <name evidence="3" type="ORF">LZC95_45490</name>
</gene>
<organism evidence="3 4">
    <name type="scientific">Pendulispora brunnea</name>
    <dbReference type="NCBI Taxonomy" id="2905690"/>
    <lineage>
        <taxon>Bacteria</taxon>
        <taxon>Pseudomonadati</taxon>
        <taxon>Myxococcota</taxon>
        <taxon>Myxococcia</taxon>
        <taxon>Myxococcales</taxon>
        <taxon>Sorangiineae</taxon>
        <taxon>Pendulisporaceae</taxon>
        <taxon>Pendulispora</taxon>
    </lineage>
</organism>
<dbReference type="EMBL" id="CP089982">
    <property type="protein sequence ID" value="WXA93696.1"/>
    <property type="molecule type" value="Genomic_DNA"/>
</dbReference>
<feature type="domain" description="NAD-dependent epimerase/dehydratase" evidence="2">
    <location>
        <begin position="3"/>
        <end position="243"/>
    </location>
</feature>